<dbReference type="Proteomes" id="UP000297403">
    <property type="component" value="Unassembled WGS sequence"/>
</dbReference>
<protein>
    <recommendedName>
        <fullName evidence="1">AbiTii domain-containing protein</fullName>
    </recommendedName>
</protein>
<keyword evidence="3" id="KW-1185">Reference proteome</keyword>
<evidence type="ECO:0000259" key="1">
    <source>
        <dbReference type="Pfam" id="PF18864"/>
    </source>
</evidence>
<reference evidence="2 3" key="1">
    <citation type="submission" date="2019-03" db="EMBL/GenBank/DDBJ databases">
        <title>Genomics of glacier-inhabiting Cryobacterium strains.</title>
        <authorList>
            <person name="Liu Q."/>
            <person name="Xin Y.-H."/>
        </authorList>
    </citation>
    <scope>NUCLEOTIDE SEQUENCE [LARGE SCALE GENOMIC DNA]</scope>
    <source>
        <strain evidence="3">TMT1-22</strain>
    </source>
</reference>
<evidence type="ECO:0000313" key="3">
    <source>
        <dbReference type="Proteomes" id="UP000297403"/>
    </source>
</evidence>
<accession>A0AAQ2C6Q8</accession>
<name>A0AAQ2C6Q8_9MICO</name>
<dbReference type="Pfam" id="PF18864">
    <property type="entry name" value="AbiTii"/>
    <property type="match status" value="1"/>
</dbReference>
<organism evidence="2 3">
    <name type="scientific">Cryobacterium shii</name>
    <dbReference type="NCBI Taxonomy" id="1259235"/>
    <lineage>
        <taxon>Bacteria</taxon>
        <taxon>Bacillati</taxon>
        <taxon>Actinomycetota</taxon>
        <taxon>Actinomycetes</taxon>
        <taxon>Micrococcales</taxon>
        <taxon>Microbacteriaceae</taxon>
        <taxon>Cryobacterium</taxon>
    </lineage>
</organism>
<dbReference type="EMBL" id="SOFY01000031">
    <property type="protein sequence ID" value="TFC48922.1"/>
    <property type="molecule type" value="Genomic_DNA"/>
</dbReference>
<proteinExistence type="predicted"/>
<dbReference type="RefSeq" id="WP_134451235.1">
    <property type="nucleotide sequence ID" value="NZ_SOFY01000031.1"/>
</dbReference>
<feature type="domain" description="AbiTii" evidence="1">
    <location>
        <begin position="3"/>
        <end position="200"/>
    </location>
</feature>
<comment type="caution">
    <text evidence="2">The sequence shown here is derived from an EMBL/GenBank/DDBJ whole genome shotgun (WGS) entry which is preliminary data.</text>
</comment>
<evidence type="ECO:0000313" key="2">
    <source>
        <dbReference type="EMBL" id="TFC48922.1"/>
    </source>
</evidence>
<gene>
    <name evidence="2" type="ORF">E3O49_06850</name>
</gene>
<sequence>MTLLNQIIDGASDGCTATSDLLRKIQVLAHRLDSVELKNWVSHELNGYPVEGVVPLPLYRGPLSSPVRGTYAGPGGARLVHVISEQGVPEGAVEVLFRASLTQPLAELERLASQDDDAGVEWSPRAIGHWNKWEDEELVPSFPWMNLFSAVKVLPRSVVLGVIDSIRNKALELALELQAEFPSAGTEGGPTVADLEVANTVWTVTNIIYGNGNSIGHGEGFNQSVRVGAGDLPAFVAAVTELGLGIKDVEELAEIVSSVASPERVSRLRQFGERIADGAVALTGNVAANVVATQLLQAARQYLNLI</sequence>
<dbReference type="AlphaFoldDB" id="A0AAQ2C6Q8"/>
<dbReference type="InterPro" id="IPR041304">
    <property type="entry name" value="AbiTii"/>
</dbReference>